<proteinExistence type="predicted"/>
<sequence length="192" mass="20816">MATKKLKAPAGVRIPQSRDEAAQMIHEIGVAQRQVQRITADMNDELAAITAKHQPVLDGLAAKVKQLAGGVQAWCEANRDEITNDRKVKFANLLTGMVTWRVRPPSVTVSNVEAVIKTLKALSLHRFLRTKDEVDKDAILAAYNAAKSAPTDDPNRARLVAEAAPLDLVSGISIKTGVEDFAIEPFEQEVAG</sequence>
<evidence type="ECO:0000313" key="1">
    <source>
        <dbReference type="EMBL" id="MFG6462280.1"/>
    </source>
</evidence>
<name>A0ABW7GK01_9BURK</name>
<dbReference type="SUPFAM" id="SSF161266">
    <property type="entry name" value="Gam-like"/>
    <property type="match status" value="1"/>
</dbReference>
<comment type="caution">
    <text evidence="1">The sequence shown here is derived from an EMBL/GenBank/DDBJ whole genome shotgun (WGS) entry which is preliminary data.</text>
</comment>
<gene>
    <name evidence="1" type="ORF">ACG04Q_11930</name>
</gene>
<dbReference type="Gene3D" id="1.20.5.170">
    <property type="match status" value="1"/>
</dbReference>
<accession>A0ABW7GK01</accession>
<dbReference type="InterPro" id="IPR009951">
    <property type="entry name" value="Host-nuc_inhib_Gam"/>
</dbReference>
<evidence type="ECO:0000313" key="2">
    <source>
        <dbReference type="Proteomes" id="UP001606302"/>
    </source>
</evidence>
<keyword evidence="2" id="KW-1185">Reference proteome</keyword>
<dbReference type="Proteomes" id="UP001606302">
    <property type="component" value="Unassembled WGS sequence"/>
</dbReference>
<protein>
    <submittedName>
        <fullName evidence="1">Host-nuclease inhibitor Gam family protein</fullName>
    </submittedName>
</protein>
<reference evidence="1 2" key="1">
    <citation type="submission" date="2024-08" db="EMBL/GenBank/DDBJ databases">
        <authorList>
            <person name="Lu H."/>
        </authorList>
    </citation>
    <scope>NUCLEOTIDE SEQUENCE [LARGE SCALE GENOMIC DNA]</scope>
    <source>
        <strain evidence="1 2">DXS20W</strain>
    </source>
</reference>
<dbReference type="EMBL" id="JBIGHX010000003">
    <property type="protein sequence ID" value="MFG6462280.1"/>
    <property type="molecule type" value="Genomic_DNA"/>
</dbReference>
<dbReference type="RefSeq" id="WP_394511143.1">
    <property type="nucleotide sequence ID" value="NZ_JBIGHX010000003.1"/>
</dbReference>
<dbReference type="Pfam" id="PF07352">
    <property type="entry name" value="Phage_Mu_Gam"/>
    <property type="match status" value="1"/>
</dbReference>
<organism evidence="1 2">
    <name type="scientific">Pelomonas lactea</name>
    <dbReference type="NCBI Taxonomy" id="3299030"/>
    <lineage>
        <taxon>Bacteria</taxon>
        <taxon>Pseudomonadati</taxon>
        <taxon>Pseudomonadota</taxon>
        <taxon>Betaproteobacteria</taxon>
        <taxon>Burkholderiales</taxon>
        <taxon>Sphaerotilaceae</taxon>
        <taxon>Roseateles</taxon>
    </lineage>
</organism>